<gene>
    <name evidence="5" type="primary">gap</name>
    <name evidence="5" type="ORF">H8B17_13750</name>
</gene>
<reference evidence="5 6" key="1">
    <citation type="submission" date="2020-08" db="EMBL/GenBank/DDBJ databases">
        <title>Sphingobacterium sp. DN00404 isolated from aquaculture water.</title>
        <authorList>
            <person name="Zhang M."/>
        </authorList>
    </citation>
    <scope>NUCLEOTIDE SEQUENCE [LARGE SCALE GENOMIC DNA]</scope>
    <source>
        <strain evidence="5 6">KCTC 32294</strain>
    </source>
</reference>
<evidence type="ECO:0000256" key="2">
    <source>
        <dbReference type="ARBA" id="ARBA00023002"/>
    </source>
</evidence>
<organism evidence="5 6">
    <name type="scientific">Sphingobacterium arenae</name>
    <dbReference type="NCBI Taxonomy" id="1280598"/>
    <lineage>
        <taxon>Bacteria</taxon>
        <taxon>Pseudomonadati</taxon>
        <taxon>Bacteroidota</taxon>
        <taxon>Sphingobacteriia</taxon>
        <taxon>Sphingobacteriales</taxon>
        <taxon>Sphingobacteriaceae</taxon>
        <taxon>Sphingobacterium</taxon>
    </lineage>
</organism>
<proteinExistence type="inferred from homology"/>
<dbReference type="EMBL" id="JACNYK010000003">
    <property type="protein sequence ID" value="MBD1426651.1"/>
    <property type="molecule type" value="Genomic_DNA"/>
</dbReference>
<dbReference type="PIRSF" id="PIRSF000149">
    <property type="entry name" value="GAP_DH"/>
    <property type="match status" value="1"/>
</dbReference>
<keyword evidence="6" id="KW-1185">Reference proteome</keyword>
<dbReference type="InterPro" id="IPR006424">
    <property type="entry name" value="Glyceraldehyde-3-P_DH_1"/>
</dbReference>
<keyword evidence="2" id="KW-0560">Oxidoreductase</keyword>
<evidence type="ECO:0000259" key="4">
    <source>
        <dbReference type="SMART" id="SM00846"/>
    </source>
</evidence>
<accession>A0ABR7Y5S8</accession>
<evidence type="ECO:0000313" key="5">
    <source>
        <dbReference type="EMBL" id="MBD1426651.1"/>
    </source>
</evidence>
<dbReference type="PRINTS" id="PR00078">
    <property type="entry name" value="G3PDHDRGNASE"/>
</dbReference>
<evidence type="ECO:0000313" key="6">
    <source>
        <dbReference type="Proteomes" id="UP000606494"/>
    </source>
</evidence>
<dbReference type="PANTHER" id="PTHR43148">
    <property type="entry name" value="GLYCERALDEHYDE-3-PHOSPHATE DEHYDROGENASE 2"/>
    <property type="match status" value="1"/>
</dbReference>
<dbReference type="RefSeq" id="WP_190309792.1">
    <property type="nucleotide sequence ID" value="NZ_JACNYK010000003.1"/>
</dbReference>
<dbReference type="Gene3D" id="3.40.50.720">
    <property type="entry name" value="NAD(P)-binding Rossmann-like Domain"/>
    <property type="match status" value="1"/>
</dbReference>
<dbReference type="SUPFAM" id="SSF51735">
    <property type="entry name" value="NAD(P)-binding Rossmann-fold domains"/>
    <property type="match status" value="1"/>
</dbReference>
<dbReference type="InterPro" id="IPR020831">
    <property type="entry name" value="GlycerAld/Erythrose_P_DH"/>
</dbReference>
<dbReference type="Gene3D" id="3.30.360.10">
    <property type="entry name" value="Dihydrodipicolinate Reductase, domain 2"/>
    <property type="match status" value="1"/>
</dbReference>
<dbReference type="CDD" id="cd05214">
    <property type="entry name" value="GAPDH_I_N"/>
    <property type="match status" value="1"/>
</dbReference>
<name>A0ABR7Y5S8_9SPHI</name>
<dbReference type="InterPro" id="IPR036291">
    <property type="entry name" value="NAD(P)-bd_dom_sf"/>
</dbReference>
<evidence type="ECO:0000256" key="1">
    <source>
        <dbReference type="ARBA" id="ARBA00007406"/>
    </source>
</evidence>
<dbReference type="InterPro" id="IPR020828">
    <property type="entry name" value="GlycerAld_3-P_DH_NAD(P)-bd"/>
</dbReference>
<dbReference type="Pfam" id="PF02800">
    <property type="entry name" value="Gp_dh_C"/>
    <property type="match status" value="1"/>
</dbReference>
<dbReference type="SUPFAM" id="SSF55347">
    <property type="entry name" value="Glyceraldehyde-3-phosphate dehydrogenase-like, C-terminal domain"/>
    <property type="match status" value="1"/>
</dbReference>
<dbReference type="Proteomes" id="UP000606494">
    <property type="component" value="Unassembled WGS sequence"/>
</dbReference>
<dbReference type="Pfam" id="PF00044">
    <property type="entry name" value="Gp_dh_N"/>
    <property type="match status" value="1"/>
</dbReference>
<dbReference type="CDD" id="cd18126">
    <property type="entry name" value="GAPDH_I_C"/>
    <property type="match status" value="1"/>
</dbReference>
<dbReference type="NCBIfam" id="TIGR01534">
    <property type="entry name" value="GAPDH-I"/>
    <property type="match status" value="1"/>
</dbReference>
<protein>
    <submittedName>
        <fullName evidence="5">Type I glyceraldehyde-3-phosphate dehydrogenase</fullName>
    </submittedName>
</protein>
<comment type="similarity">
    <text evidence="1 3">Belongs to the glyceraldehyde-3-phosphate dehydrogenase family.</text>
</comment>
<dbReference type="SMART" id="SM00846">
    <property type="entry name" value="Gp_dh_N"/>
    <property type="match status" value="1"/>
</dbReference>
<sequence length="343" mass="37770">MNVAINGFGRIGRNTLRNIYQRGLQNEIKVVAINDLTDPTTLAHLLKYDSVHGPFPFAVSHDAAHLFIEGQSIRILKEKEPLKLPWDRLNIDVVIESTGVFTTKEKASFHLEAGAKQTIISAPSSDREVPTVVLGVNDTTFNWHTPLFSNASCTTNNVAPLVKILDENWGIEDGYITTVHSMTGDQNLHDAPHRDLRRARAASSSIIPTTTGAAKAVTNVFPHLDGKLGGAGIRVPVLNGSLTDFTCTLKNQTTVKEINAKFRDAARCALKDILYYTEDPIVSVDIINNPFSCIFDAQLTSIVGGLVKVVGWYDNEFGYSNRLVDILVKVRLSHQDQTVQNHT</sequence>
<dbReference type="InterPro" id="IPR020829">
    <property type="entry name" value="GlycerAld_3-P_DH_cat"/>
</dbReference>
<evidence type="ECO:0000256" key="3">
    <source>
        <dbReference type="RuleBase" id="RU000397"/>
    </source>
</evidence>
<feature type="domain" description="Glyceraldehyde 3-phosphate dehydrogenase NAD(P) binding" evidence="4">
    <location>
        <begin position="1"/>
        <end position="153"/>
    </location>
</feature>
<comment type="caution">
    <text evidence="5">The sequence shown here is derived from an EMBL/GenBank/DDBJ whole genome shotgun (WGS) entry which is preliminary data.</text>
</comment>